<dbReference type="STRING" id="375574.GCA_001418035_01561"/>
<dbReference type="InterPro" id="IPR037923">
    <property type="entry name" value="HTH-like"/>
</dbReference>
<dbReference type="InterPro" id="IPR018060">
    <property type="entry name" value="HTH_AraC"/>
</dbReference>
<dbReference type="SUPFAM" id="SSF46689">
    <property type="entry name" value="Homeodomain-like"/>
    <property type="match status" value="2"/>
</dbReference>
<dbReference type="SUPFAM" id="SSF51215">
    <property type="entry name" value="Regulatory protein AraC"/>
    <property type="match status" value="1"/>
</dbReference>
<dbReference type="GO" id="GO:0043565">
    <property type="term" value="F:sequence-specific DNA binding"/>
    <property type="evidence" value="ECO:0007669"/>
    <property type="project" value="InterPro"/>
</dbReference>
<protein>
    <submittedName>
        <fullName evidence="5">AraC-type DNA-binding domain and AraC-containing proteins</fullName>
    </submittedName>
</protein>
<dbReference type="Gene3D" id="1.10.10.60">
    <property type="entry name" value="Homeodomain-like"/>
    <property type="match status" value="2"/>
</dbReference>
<evidence type="ECO:0000256" key="2">
    <source>
        <dbReference type="ARBA" id="ARBA00023125"/>
    </source>
</evidence>
<dbReference type="RefSeq" id="WP_072242860.1">
    <property type="nucleotide sequence ID" value="NZ_CYHA01000003.1"/>
</dbReference>
<dbReference type="SMART" id="SM00342">
    <property type="entry name" value="HTH_ARAC"/>
    <property type="match status" value="1"/>
</dbReference>
<dbReference type="InterPro" id="IPR003313">
    <property type="entry name" value="AraC-bd"/>
</dbReference>
<keyword evidence="1" id="KW-0805">Transcription regulation</keyword>
<name>A0A0K6GXY4_9NEIS</name>
<evidence type="ECO:0000256" key="1">
    <source>
        <dbReference type="ARBA" id="ARBA00023015"/>
    </source>
</evidence>
<dbReference type="GO" id="GO:0003700">
    <property type="term" value="F:DNA-binding transcription factor activity"/>
    <property type="evidence" value="ECO:0007669"/>
    <property type="project" value="InterPro"/>
</dbReference>
<dbReference type="PROSITE" id="PS01124">
    <property type="entry name" value="HTH_ARAC_FAMILY_2"/>
    <property type="match status" value="1"/>
</dbReference>
<dbReference type="PANTHER" id="PTHR46796:SF2">
    <property type="entry name" value="TRANSCRIPTIONAL REGULATORY PROTEIN"/>
    <property type="match status" value="1"/>
</dbReference>
<dbReference type="InterPro" id="IPR050204">
    <property type="entry name" value="AraC_XylS_family_regulators"/>
</dbReference>
<evidence type="ECO:0000313" key="6">
    <source>
        <dbReference type="Proteomes" id="UP000243535"/>
    </source>
</evidence>
<dbReference type="AlphaFoldDB" id="A0A0K6GXY4"/>
<feature type="domain" description="HTH araC/xylS-type" evidence="4">
    <location>
        <begin position="174"/>
        <end position="271"/>
    </location>
</feature>
<evidence type="ECO:0000256" key="3">
    <source>
        <dbReference type="ARBA" id="ARBA00023163"/>
    </source>
</evidence>
<evidence type="ECO:0000259" key="4">
    <source>
        <dbReference type="PROSITE" id="PS01124"/>
    </source>
</evidence>
<sequence length="274" mass="30454">MNAPAEFARFFHNHDLLPLECLRAHYVAHRFVPHFHEEYVLSVLTDGVETYHHRGGLRRAGPGMISLIQPGEVHTGEAGVEEGWAYRVFYPPAALLADIAQMLTGRPGSVPDFGEVLVHDPPLAHQLALAHQALESEPDRLLRETRLYRALTALLLRYGRCRVTDTLDAGHRLDTARALLADRLAENLSLAEVAAASGLSVYHFSRQFRARFGLPPVAWRNQLRIARSRGLLAAGKSPAEVALLLGFADQAHFSRAFRQVVGLPPGLYRTMNRP</sequence>
<dbReference type="InterPro" id="IPR009057">
    <property type="entry name" value="Homeodomain-like_sf"/>
</dbReference>
<proteinExistence type="predicted"/>
<dbReference type="Pfam" id="PF12833">
    <property type="entry name" value="HTH_18"/>
    <property type="match status" value="1"/>
</dbReference>
<dbReference type="EMBL" id="CYHA01000003">
    <property type="protein sequence ID" value="CUA83489.1"/>
    <property type="molecule type" value="Genomic_DNA"/>
</dbReference>
<dbReference type="Proteomes" id="UP000243535">
    <property type="component" value="Unassembled WGS sequence"/>
</dbReference>
<organism evidence="5 6">
    <name type="scientific">Gulbenkiania indica</name>
    <dbReference type="NCBI Taxonomy" id="375574"/>
    <lineage>
        <taxon>Bacteria</taxon>
        <taxon>Pseudomonadati</taxon>
        <taxon>Pseudomonadota</taxon>
        <taxon>Betaproteobacteria</taxon>
        <taxon>Neisseriales</taxon>
        <taxon>Chromobacteriaceae</taxon>
        <taxon>Gulbenkiania</taxon>
    </lineage>
</organism>
<evidence type="ECO:0000313" key="5">
    <source>
        <dbReference type="EMBL" id="CUA83489.1"/>
    </source>
</evidence>
<dbReference type="PANTHER" id="PTHR46796">
    <property type="entry name" value="HTH-TYPE TRANSCRIPTIONAL ACTIVATOR RHAS-RELATED"/>
    <property type="match status" value="1"/>
</dbReference>
<keyword evidence="6" id="KW-1185">Reference proteome</keyword>
<keyword evidence="3" id="KW-0804">Transcription</keyword>
<accession>A0A0K6GXY4</accession>
<dbReference type="Pfam" id="PF02311">
    <property type="entry name" value="AraC_binding"/>
    <property type="match status" value="1"/>
</dbReference>
<keyword evidence="2 5" id="KW-0238">DNA-binding</keyword>
<reference evidence="6" key="1">
    <citation type="submission" date="2015-08" db="EMBL/GenBank/DDBJ databases">
        <authorList>
            <person name="Varghese N."/>
        </authorList>
    </citation>
    <scope>NUCLEOTIDE SEQUENCE [LARGE SCALE GENOMIC DNA]</scope>
    <source>
        <strain evidence="6">DSM 17901</strain>
    </source>
</reference>
<gene>
    <name evidence="5" type="ORF">Ga0061063_1769</name>
</gene>